<dbReference type="GO" id="GO:0046872">
    <property type="term" value="F:metal ion binding"/>
    <property type="evidence" value="ECO:0007669"/>
    <property type="project" value="UniProtKB-KW"/>
</dbReference>
<organism evidence="5 6">
    <name type="scientific">Parafrankia irregularis</name>
    <dbReference type="NCBI Taxonomy" id="795642"/>
    <lineage>
        <taxon>Bacteria</taxon>
        <taxon>Bacillati</taxon>
        <taxon>Actinomycetota</taxon>
        <taxon>Actinomycetes</taxon>
        <taxon>Frankiales</taxon>
        <taxon>Frankiaceae</taxon>
        <taxon>Parafrankia</taxon>
    </lineage>
</organism>
<sequence length="267" mass="29217">MRWCRFERGGVPSFGVIVDEQVCPVDGDPFAGHRPSGEPVALAEVRLLAPVLPPTFFAVGLNYASHIEHARERGYALAVMPERPEIGYRANSALIGPGEAIVKPADCTGRFETEGELVAVIGRRVRHCSREQAVDAVFGWTIGNDVSAREWQRSDRTLWRSKNSDTFKPMGPWIETDVDALAATTTVSLDDTEVARFATGDMIFDPYDYIREISRYITLMPGDVLWMGTESVVAMEPGQTVGVTISGIGTLSNPVELEKSSAAAEEK</sequence>
<feature type="domain" description="Fumarylacetoacetase-like C-terminal" evidence="3">
    <location>
        <begin position="56"/>
        <end position="255"/>
    </location>
</feature>
<dbReference type="Gene3D" id="2.30.30.370">
    <property type="entry name" value="FAH"/>
    <property type="match status" value="1"/>
</dbReference>
<dbReference type="Gene3D" id="3.90.850.10">
    <property type="entry name" value="Fumarylacetoacetase-like, C-terminal domain"/>
    <property type="match status" value="1"/>
</dbReference>
<dbReference type="Pfam" id="PF10370">
    <property type="entry name" value="Rv2993c-like_N"/>
    <property type="match status" value="1"/>
</dbReference>
<dbReference type="EMBL" id="FAOZ01000003">
    <property type="protein sequence ID" value="CUU54718.1"/>
    <property type="molecule type" value="Genomic_DNA"/>
</dbReference>
<dbReference type="SUPFAM" id="SSF56529">
    <property type="entry name" value="FAH"/>
    <property type="match status" value="1"/>
</dbReference>
<keyword evidence="6" id="KW-1185">Reference proteome</keyword>
<name>A0A0S4QHJ6_9ACTN</name>
<dbReference type="Proteomes" id="UP000198802">
    <property type="component" value="Unassembled WGS sequence"/>
</dbReference>
<dbReference type="InterPro" id="IPR051121">
    <property type="entry name" value="FAH"/>
</dbReference>
<accession>A0A0S4QHJ6</accession>
<evidence type="ECO:0000259" key="4">
    <source>
        <dbReference type="Pfam" id="PF10370"/>
    </source>
</evidence>
<reference evidence="6" key="1">
    <citation type="submission" date="2015-11" db="EMBL/GenBank/DDBJ databases">
        <authorList>
            <person name="Varghese N."/>
        </authorList>
    </citation>
    <scope>NUCLEOTIDE SEQUENCE [LARGE SCALE GENOMIC DNA]</scope>
    <source>
        <strain evidence="6">DSM 45899</strain>
    </source>
</reference>
<dbReference type="GO" id="GO:0044281">
    <property type="term" value="P:small molecule metabolic process"/>
    <property type="evidence" value="ECO:0007669"/>
    <property type="project" value="UniProtKB-ARBA"/>
</dbReference>
<dbReference type="InterPro" id="IPR011234">
    <property type="entry name" value="Fumarylacetoacetase-like_C"/>
</dbReference>
<dbReference type="Pfam" id="PF01557">
    <property type="entry name" value="FAA_hydrolase"/>
    <property type="match status" value="1"/>
</dbReference>
<protein>
    <submittedName>
        <fullName evidence="5">2-keto-4-pentenoate hydratase/2-oxohepta-3-ene-1,7-dioic acid hydratase (Catechol pathway)</fullName>
    </submittedName>
</protein>
<dbReference type="InterPro" id="IPR018833">
    <property type="entry name" value="Rv2993c-like_N"/>
</dbReference>
<evidence type="ECO:0000259" key="3">
    <source>
        <dbReference type="Pfam" id="PF01557"/>
    </source>
</evidence>
<dbReference type="GO" id="GO:0003824">
    <property type="term" value="F:catalytic activity"/>
    <property type="evidence" value="ECO:0007669"/>
    <property type="project" value="InterPro"/>
</dbReference>
<evidence type="ECO:0000256" key="2">
    <source>
        <dbReference type="ARBA" id="ARBA00022723"/>
    </source>
</evidence>
<dbReference type="PANTHER" id="PTHR42796:SF4">
    <property type="entry name" value="FUMARYLACETOACETATE HYDROLASE DOMAIN-CONTAINING PROTEIN 2A"/>
    <property type="match status" value="1"/>
</dbReference>
<proteinExistence type="inferred from homology"/>
<evidence type="ECO:0000313" key="5">
    <source>
        <dbReference type="EMBL" id="CUU54718.1"/>
    </source>
</evidence>
<feature type="domain" description="Rv2993c-like N-terminal" evidence="4">
    <location>
        <begin position="1"/>
        <end position="50"/>
    </location>
</feature>
<dbReference type="PANTHER" id="PTHR42796">
    <property type="entry name" value="FUMARYLACETOACETATE HYDROLASE DOMAIN-CONTAINING PROTEIN 2A-RELATED"/>
    <property type="match status" value="1"/>
</dbReference>
<comment type="similarity">
    <text evidence="1">Belongs to the FAH family.</text>
</comment>
<gene>
    <name evidence="5" type="ORF">Ga0074812_103208</name>
</gene>
<dbReference type="RefSeq" id="WP_091272505.1">
    <property type="nucleotide sequence ID" value="NZ_FAOZ01000003.1"/>
</dbReference>
<dbReference type="AlphaFoldDB" id="A0A0S4QHJ6"/>
<evidence type="ECO:0000313" key="6">
    <source>
        <dbReference type="Proteomes" id="UP000198802"/>
    </source>
</evidence>
<dbReference type="InterPro" id="IPR036663">
    <property type="entry name" value="Fumarylacetoacetase_C_sf"/>
</dbReference>
<evidence type="ECO:0000256" key="1">
    <source>
        <dbReference type="ARBA" id="ARBA00010211"/>
    </source>
</evidence>
<keyword evidence="2" id="KW-0479">Metal-binding</keyword>